<dbReference type="RefSeq" id="WP_068900485.1">
    <property type="nucleotide sequence ID" value="NZ_BDCX01000012.1"/>
</dbReference>
<evidence type="ECO:0000313" key="5">
    <source>
        <dbReference type="EMBL" id="GAT69253.1"/>
    </source>
</evidence>
<evidence type="ECO:0000256" key="1">
    <source>
        <dbReference type="ARBA" id="ARBA00022676"/>
    </source>
</evidence>
<dbReference type="AlphaFoldDB" id="A0A161MCY8"/>
<feature type="domain" description="Glycosyl transferase family 1" evidence="3">
    <location>
        <begin position="203"/>
        <end position="359"/>
    </location>
</feature>
<keyword evidence="6" id="KW-1185">Reference proteome</keyword>
<reference evidence="5 6" key="1">
    <citation type="journal article" date="2016" name="Genome Announc.">
        <title>Draft Genome Sequence of Planomonospora sphaerica JCM9374, a Rare Actinomycete.</title>
        <authorList>
            <person name="Dohra H."/>
            <person name="Suzuki T."/>
            <person name="Inoue Y."/>
            <person name="Kodani S."/>
        </authorList>
    </citation>
    <scope>NUCLEOTIDE SEQUENCE [LARGE SCALE GENOMIC DNA]</scope>
    <source>
        <strain evidence="5 6">JCM 9374</strain>
    </source>
</reference>
<evidence type="ECO:0000259" key="3">
    <source>
        <dbReference type="Pfam" id="PF00534"/>
    </source>
</evidence>
<name>A0A161MCY8_9ACTN</name>
<dbReference type="PANTHER" id="PTHR12526">
    <property type="entry name" value="GLYCOSYLTRANSFERASE"/>
    <property type="match status" value="1"/>
</dbReference>
<keyword evidence="2 5" id="KW-0808">Transferase</keyword>
<sequence>MKVSFLILNAYGMGGTIRATFDLATELSARHDVEVISVFRHADEPFLPLGPEVRLRALVDLREGARVRWPYAKRAERLSGEPSTLVHPEERAYASFSAWSDEVLRRELRRLRTDVLVTTRAGLNIMAARFARRRVVKIAQEHLHFEAHKPGLFEEIRRWYPELDAVVTLTEADERDYRAMLGGSRTGVFTIGNGLAGGPRPRSRQENRIVLAAGRLVPVKGYDRLLKAFARVVEVRPDWRLRIYGEGRVSDKLVRLAVKLRLHNNVTFMGPTGDIEGELAKASIHAVSSRFEGFGMTIIEAFACGVPVVSFDCPRGPREIITSGRDGLLVPADDVDALADGLLAMIEDEEGRRRMAANALETARGYDITMIADRWEETFAELAG</sequence>
<dbReference type="OrthoDB" id="570545at2"/>
<protein>
    <submittedName>
        <fullName evidence="5">UDP-glucose--polyglycerol phosphate glucosyltransferase</fullName>
    </submittedName>
</protein>
<dbReference type="GO" id="GO:0016757">
    <property type="term" value="F:glycosyltransferase activity"/>
    <property type="evidence" value="ECO:0007669"/>
    <property type="project" value="UniProtKB-KW"/>
</dbReference>
<dbReference type="EMBL" id="BDCX01000012">
    <property type="protein sequence ID" value="GAT69253.1"/>
    <property type="molecule type" value="Genomic_DNA"/>
</dbReference>
<reference evidence="6" key="2">
    <citation type="submission" date="2016-04" db="EMBL/GenBank/DDBJ databases">
        <title>Planomonospora sphaerica JCM9374 whole genome shotgun sequence.</title>
        <authorList>
            <person name="Suzuki T."/>
            <person name="Dohra H."/>
            <person name="Kodani S."/>
        </authorList>
    </citation>
    <scope>NUCLEOTIDE SEQUENCE [LARGE SCALE GENOMIC DNA]</scope>
    <source>
        <strain evidence="6">JCM 9374</strain>
    </source>
</reference>
<dbReference type="Pfam" id="PF00534">
    <property type="entry name" value="Glycos_transf_1"/>
    <property type="match status" value="1"/>
</dbReference>
<dbReference type="InterPro" id="IPR028098">
    <property type="entry name" value="Glyco_trans_4-like_N"/>
</dbReference>
<dbReference type="Pfam" id="PF13439">
    <property type="entry name" value="Glyco_transf_4"/>
    <property type="match status" value="1"/>
</dbReference>
<dbReference type="SUPFAM" id="SSF53756">
    <property type="entry name" value="UDP-Glycosyltransferase/glycogen phosphorylase"/>
    <property type="match status" value="1"/>
</dbReference>
<dbReference type="Proteomes" id="UP000077701">
    <property type="component" value="Unassembled WGS sequence"/>
</dbReference>
<dbReference type="STRING" id="161355.PS9374_04927"/>
<keyword evidence="1" id="KW-0328">Glycosyltransferase</keyword>
<dbReference type="PANTHER" id="PTHR12526:SF627">
    <property type="entry name" value="D-RHAMNOSYLTRANSFERASE WBPZ"/>
    <property type="match status" value="1"/>
</dbReference>
<evidence type="ECO:0000313" key="6">
    <source>
        <dbReference type="Proteomes" id="UP000077701"/>
    </source>
</evidence>
<organism evidence="5 6">
    <name type="scientific">Planomonospora sphaerica</name>
    <dbReference type="NCBI Taxonomy" id="161355"/>
    <lineage>
        <taxon>Bacteria</taxon>
        <taxon>Bacillati</taxon>
        <taxon>Actinomycetota</taxon>
        <taxon>Actinomycetes</taxon>
        <taxon>Streptosporangiales</taxon>
        <taxon>Streptosporangiaceae</taxon>
        <taxon>Planomonospora</taxon>
    </lineage>
</organism>
<feature type="domain" description="Glycosyltransferase subfamily 4-like N-terminal" evidence="4">
    <location>
        <begin position="13"/>
        <end position="194"/>
    </location>
</feature>
<proteinExistence type="predicted"/>
<accession>A0A161MCY8</accession>
<evidence type="ECO:0000259" key="4">
    <source>
        <dbReference type="Pfam" id="PF13439"/>
    </source>
</evidence>
<dbReference type="CDD" id="cd03820">
    <property type="entry name" value="GT4_AmsD-like"/>
    <property type="match status" value="1"/>
</dbReference>
<evidence type="ECO:0000256" key="2">
    <source>
        <dbReference type="ARBA" id="ARBA00022679"/>
    </source>
</evidence>
<dbReference type="InterPro" id="IPR001296">
    <property type="entry name" value="Glyco_trans_1"/>
</dbReference>
<comment type="caution">
    <text evidence="5">The sequence shown here is derived from an EMBL/GenBank/DDBJ whole genome shotgun (WGS) entry which is preliminary data.</text>
</comment>
<dbReference type="Gene3D" id="3.40.50.2000">
    <property type="entry name" value="Glycogen Phosphorylase B"/>
    <property type="match status" value="2"/>
</dbReference>
<gene>
    <name evidence="5" type="ORF">PS9374_04927</name>
</gene>